<feature type="domain" description="SAM" evidence="7">
    <location>
        <begin position="518"/>
        <end position="567"/>
    </location>
</feature>
<sequence length="784" mass="82485">LEFVQARAIASFHDTTFRSSLSFQKDEIICVFTDSMASSTGYAPATHPTSSSLSAPWWRGFRAAEGPSTTGFFPSSSVMLLHPTCPLLPSHPLLPSANSASQLEAAGPRKRAELVDFAIQTDSLSFHDTSSCTSNGSVDAEEDGVEDFPDECTEERSTSTGNESALQVEAVVLREIEALADTARLVPMTSAPATPAVVGGGGFKSTAAAASMSSSSFAHRTTTTQAPPASEKLPLSMIAGTGANSLNYCTASLESSNRNSSTSLDSGRGSAYATSSSEGGKHVFMAIYSPSQQRIRSPPAEFAPLPYAAEHVDSNPLSRLSPRHACPWSSVGTEQALPGPALPGARLVGDMTHPCRSPTHSSSSPASSTSGVSYLAESRRLRLHHPGPTCLRGPPSAVPPSVPQWTSRTSCSSAASNASSIGSSESSGSSCSSCCLQTQLAECVATENSSMELLKNWLSSAGFADYITCLASAGYDLGTLRRATPEDLNACGITNPRDRQQLRTRLARLQLPESLPDNVPSSVCEWLSLLNLGAYWPALQCQGFTTFERISALTWEDLEEVGISKLGPTRGPGTDPVPFTGVTGLQPCEGHSDLEADLSDAGSTPPPPPAFQDPPATVEDDDKDGGSGQTVEGHALDTASRPLSPPNMPACKTPPPVTFVRKASLDSSGLMRATVQAAVRPPPNLHFSASHLSTLGKSGCPDSPPYAGDGDQNGLPPPKLLPDTYSATVRQRYRSCNTVTIPVPNHVLPPPASGRTTDLEIRDMQELRTTLDKLSQYLTPNDSP</sequence>
<evidence type="ECO:0000256" key="5">
    <source>
        <dbReference type="SAM" id="MobiDB-lite"/>
    </source>
</evidence>
<feature type="compositionally biased region" description="Acidic residues" evidence="5">
    <location>
        <begin position="139"/>
        <end position="153"/>
    </location>
</feature>
<accession>A0A183SRQ9</accession>
<feature type="region of interest" description="Disordered" evidence="5">
    <location>
        <begin position="564"/>
        <end position="649"/>
    </location>
</feature>
<organism evidence="8">
    <name type="scientific">Schistocephalus solidus</name>
    <name type="common">Tapeworm</name>
    <dbReference type="NCBI Taxonomy" id="70667"/>
    <lineage>
        <taxon>Eukaryota</taxon>
        <taxon>Metazoa</taxon>
        <taxon>Spiralia</taxon>
        <taxon>Lophotrochozoa</taxon>
        <taxon>Platyhelminthes</taxon>
        <taxon>Cestoda</taxon>
        <taxon>Eucestoda</taxon>
        <taxon>Diphyllobothriidea</taxon>
        <taxon>Diphyllobothriidae</taxon>
        <taxon>Schistocephalus</taxon>
    </lineage>
</organism>
<keyword evidence="1 4" id="KW-0728">SH3 domain</keyword>
<dbReference type="InterPro" id="IPR001660">
    <property type="entry name" value="SAM"/>
</dbReference>
<dbReference type="Gene3D" id="1.10.150.50">
    <property type="entry name" value="Transcription Factor, Ets-1"/>
    <property type="match status" value="2"/>
</dbReference>
<dbReference type="InterPro" id="IPR036028">
    <property type="entry name" value="SH3-like_dom_sf"/>
</dbReference>
<evidence type="ECO:0000256" key="3">
    <source>
        <dbReference type="ARBA" id="ARBA00023043"/>
    </source>
</evidence>
<dbReference type="SUPFAM" id="SSF50044">
    <property type="entry name" value="SH3-domain"/>
    <property type="match status" value="1"/>
</dbReference>
<feature type="compositionally biased region" description="Polar residues" evidence="5">
    <location>
        <begin position="128"/>
        <end position="137"/>
    </location>
</feature>
<keyword evidence="2" id="KW-0677">Repeat</keyword>
<evidence type="ECO:0000256" key="1">
    <source>
        <dbReference type="ARBA" id="ARBA00022443"/>
    </source>
</evidence>
<feature type="region of interest" description="Disordered" evidence="5">
    <location>
        <begin position="386"/>
        <end position="405"/>
    </location>
</feature>
<dbReference type="InterPro" id="IPR001452">
    <property type="entry name" value="SH3_domain"/>
</dbReference>
<proteinExistence type="predicted"/>
<protein>
    <submittedName>
        <fullName evidence="8">SAM domain-containing protein</fullName>
    </submittedName>
</protein>
<dbReference type="PANTHER" id="PTHR24174:SF16">
    <property type="entry name" value="CASKIN-2"/>
    <property type="match status" value="1"/>
</dbReference>
<name>A0A183SRQ9_SCHSO</name>
<reference evidence="8" key="1">
    <citation type="submission" date="2016-06" db="UniProtKB">
        <authorList>
            <consortium name="WormBaseParasite"/>
        </authorList>
    </citation>
    <scope>IDENTIFICATION</scope>
</reference>
<evidence type="ECO:0000259" key="6">
    <source>
        <dbReference type="PROSITE" id="PS50002"/>
    </source>
</evidence>
<evidence type="ECO:0000313" key="8">
    <source>
        <dbReference type="WBParaSite" id="SSLN_0000712601-mRNA-1"/>
    </source>
</evidence>
<dbReference type="PROSITE" id="PS50105">
    <property type="entry name" value="SAM_DOMAIN"/>
    <property type="match status" value="1"/>
</dbReference>
<dbReference type="PANTHER" id="PTHR24174">
    <property type="entry name" value="ANKYRIN REPEAT AND STERILE ALPHA MOTIF DOMAIN-CONTAINING PROTEIN 1"/>
    <property type="match status" value="1"/>
</dbReference>
<feature type="compositionally biased region" description="Low complexity" evidence="5">
    <location>
        <begin position="255"/>
        <end position="266"/>
    </location>
</feature>
<dbReference type="WBParaSite" id="SSLN_0000712601-mRNA-1">
    <property type="protein sequence ID" value="SSLN_0000712601-mRNA-1"/>
    <property type="gene ID" value="SSLN_0000712601"/>
</dbReference>
<evidence type="ECO:0000259" key="7">
    <source>
        <dbReference type="PROSITE" id="PS50105"/>
    </source>
</evidence>
<keyword evidence="3" id="KW-0040">ANK repeat</keyword>
<feature type="region of interest" description="Disordered" evidence="5">
    <location>
        <begin position="128"/>
        <end position="163"/>
    </location>
</feature>
<dbReference type="AlphaFoldDB" id="A0A183SRQ9"/>
<dbReference type="SMART" id="SM00454">
    <property type="entry name" value="SAM"/>
    <property type="match status" value="2"/>
</dbReference>
<feature type="domain" description="SH3" evidence="6">
    <location>
        <begin position="1"/>
        <end position="83"/>
    </location>
</feature>
<dbReference type="SUPFAM" id="SSF47769">
    <property type="entry name" value="SAM/Pointed domain"/>
    <property type="match status" value="2"/>
</dbReference>
<dbReference type="PROSITE" id="PS50002">
    <property type="entry name" value="SH3"/>
    <property type="match status" value="1"/>
</dbReference>
<evidence type="ECO:0000256" key="4">
    <source>
        <dbReference type="PROSITE-ProRule" id="PRU00192"/>
    </source>
</evidence>
<feature type="compositionally biased region" description="Low complexity" evidence="5">
    <location>
        <begin position="357"/>
        <end position="371"/>
    </location>
</feature>
<dbReference type="Pfam" id="PF00536">
    <property type="entry name" value="SAM_1"/>
    <property type="match status" value="2"/>
</dbReference>
<feature type="region of interest" description="Disordered" evidence="5">
    <location>
        <begin position="688"/>
        <end position="717"/>
    </location>
</feature>
<dbReference type="InterPro" id="IPR013761">
    <property type="entry name" value="SAM/pointed_sf"/>
</dbReference>
<dbReference type="InterPro" id="IPR033635">
    <property type="entry name" value="ANKS1/Caskin"/>
</dbReference>
<feature type="region of interest" description="Disordered" evidence="5">
    <location>
        <begin position="352"/>
        <end position="371"/>
    </location>
</feature>
<evidence type="ECO:0000256" key="2">
    <source>
        <dbReference type="ARBA" id="ARBA00022737"/>
    </source>
</evidence>
<feature type="region of interest" description="Disordered" evidence="5">
    <location>
        <begin position="255"/>
        <end position="276"/>
    </location>
</feature>